<evidence type="ECO:0000313" key="3">
    <source>
        <dbReference type="Proteomes" id="UP000059672"/>
    </source>
</evidence>
<name>A0A109RNR7_9FLAO</name>
<evidence type="ECO:0000256" key="1">
    <source>
        <dbReference type="SAM" id="Phobius"/>
    </source>
</evidence>
<feature type="transmembrane region" description="Helical" evidence="1">
    <location>
        <begin position="172"/>
        <end position="192"/>
    </location>
</feature>
<feature type="transmembrane region" description="Helical" evidence="1">
    <location>
        <begin position="134"/>
        <end position="160"/>
    </location>
</feature>
<dbReference type="OrthoDB" id="9808870at2"/>
<keyword evidence="1" id="KW-0472">Membrane</keyword>
<keyword evidence="3" id="KW-1185">Reference proteome</keyword>
<feature type="transmembrane region" description="Helical" evidence="1">
    <location>
        <begin position="102"/>
        <end position="122"/>
    </location>
</feature>
<organism evidence="2 3">
    <name type="scientific">Lutibacter profundi</name>
    <dbReference type="NCBI Taxonomy" id="1622118"/>
    <lineage>
        <taxon>Bacteria</taxon>
        <taxon>Pseudomonadati</taxon>
        <taxon>Bacteroidota</taxon>
        <taxon>Flavobacteriia</taxon>
        <taxon>Flavobacteriales</taxon>
        <taxon>Flavobacteriaceae</taxon>
        <taxon>Lutibacter</taxon>
    </lineage>
</organism>
<accession>A0A109RNR7</accession>
<keyword evidence="1" id="KW-0812">Transmembrane</keyword>
<dbReference type="EMBL" id="CP013355">
    <property type="protein sequence ID" value="AMC11395.1"/>
    <property type="molecule type" value="Genomic_DNA"/>
</dbReference>
<keyword evidence="1" id="KW-1133">Transmembrane helix</keyword>
<proteinExistence type="predicted"/>
<sequence>MDNFIFYVRQGLFHVLDWNAYDHILFLIALAVIYDFKNIKNIIWLITLFTVGHTLSLILAAYNIVEISYKWIEFLIPVTIIITALANIIFIKNTTKNTKTNINLLFALFFGLIHGFGFSSYFKLLVGTTHNKFIPLLEFALGVELAQIVIVTIVLIVGFIFQHIFRFSKRDWVLIISSIVIGIVLPILKGAIFW</sequence>
<dbReference type="InterPro" id="IPR032809">
    <property type="entry name" value="Put_HupE_UreJ"/>
</dbReference>
<dbReference type="AlphaFoldDB" id="A0A109RNR7"/>
<gene>
    <name evidence="2" type="ORF">Lupro_09030</name>
</gene>
<evidence type="ECO:0000313" key="2">
    <source>
        <dbReference type="EMBL" id="AMC11395.1"/>
    </source>
</evidence>
<dbReference type="Proteomes" id="UP000059672">
    <property type="component" value="Chromosome"/>
</dbReference>
<dbReference type="KEGG" id="lut:Lupro_09030"/>
<reference evidence="2 3" key="2">
    <citation type="journal article" date="2016" name="Int. J. Syst. Evol. Microbiol.">
        <title>Lutibacter profundi sp. nov., isolated from a deep-sea hydrothermal system on the Arctic Mid-Ocean Ridge and emended description of the genus Lutibacter.</title>
        <authorList>
            <person name="Le Moine Bauer S."/>
            <person name="Roalkvam I."/>
            <person name="Steen I.H."/>
            <person name="Dahle H."/>
        </authorList>
    </citation>
    <scope>NUCLEOTIDE SEQUENCE [LARGE SCALE GENOMIC DNA]</scope>
    <source>
        <strain evidence="2 3">LP1</strain>
    </source>
</reference>
<dbReference type="STRING" id="1622118.Lupro_09030"/>
<feature type="transmembrane region" description="Helical" evidence="1">
    <location>
        <begin position="71"/>
        <end position="90"/>
    </location>
</feature>
<feature type="transmembrane region" description="Helical" evidence="1">
    <location>
        <begin position="43"/>
        <end position="65"/>
    </location>
</feature>
<protein>
    <submittedName>
        <fullName evidence="2">HupE / UreJ protein</fullName>
    </submittedName>
</protein>
<dbReference type="RefSeq" id="WP_068209032.1">
    <property type="nucleotide sequence ID" value="NZ_CP013355.1"/>
</dbReference>
<dbReference type="Pfam" id="PF13795">
    <property type="entry name" value="HupE_UreJ_2"/>
    <property type="match status" value="1"/>
</dbReference>
<reference evidence="3" key="1">
    <citation type="submission" date="2015-12" db="EMBL/GenBank/DDBJ databases">
        <title>Complete genome sequence of Lutibacter profundus strain LP1.</title>
        <authorList>
            <person name="Wissuwa J."/>
            <person name="Le Moine Bauer S."/>
            <person name="Stokke R."/>
            <person name="Dahle H."/>
            <person name="Steen I.H."/>
        </authorList>
    </citation>
    <scope>NUCLEOTIDE SEQUENCE [LARGE SCALE GENOMIC DNA]</scope>
    <source>
        <strain evidence="3">LP1</strain>
    </source>
</reference>
<dbReference type="PATRIC" id="fig|1622118.3.peg.1868"/>